<dbReference type="AlphaFoldDB" id="A0A426Y7S8"/>
<gene>
    <name evidence="1" type="ORF">B296_00040063</name>
</gene>
<reference evidence="1 2" key="1">
    <citation type="journal article" date="2014" name="Agronomy (Basel)">
        <title>A Draft Genome Sequence for Ensete ventricosum, the Drought-Tolerant Tree Against Hunger.</title>
        <authorList>
            <person name="Harrison J."/>
            <person name="Moore K.A."/>
            <person name="Paszkiewicz K."/>
            <person name="Jones T."/>
            <person name="Grant M."/>
            <person name="Ambacheew D."/>
            <person name="Muzemil S."/>
            <person name="Studholme D.J."/>
        </authorList>
    </citation>
    <scope>NUCLEOTIDE SEQUENCE [LARGE SCALE GENOMIC DNA]</scope>
</reference>
<sequence length="88" mass="9459">MLPLRFPNSRIRAKVARKGGGWPLSGPFDGRKLLRLLIRVAACSQAARVVPAHEVPPEGSDTCRRGSRKWARQSPAARSIVACAVATG</sequence>
<dbReference type="EMBL" id="AMZH03014355">
    <property type="protein sequence ID" value="RRT47775.1"/>
    <property type="molecule type" value="Genomic_DNA"/>
</dbReference>
<evidence type="ECO:0000313" key="2">
    <source>
        <dbReference type="Proteomes" id="UP000287651"/>
    </source>
</evidence>
<accession>A0A426Y7S8</accession>
<name>A0A426Y7S8_ENSVE</name>
<protein>
    <submittedName>
        <fullName evidence="1">Uncharacterized protein</fullName>
    </submittedName>
</protein>
<dbReference type="Proteomes" id="UP000287651">
    <property type="component" value="Unassembled WGS sequence"/>
</dbReference>
<proteinExistence type="predicted"/>
<organism evidence="1 2">
    <name type="scientific">Ensete ventricosum</name>
    <name type="common">Abyssinian banana</name>
    <name type="synonym">Musa ensete</name>
    <dbReference type="NCBI Taxonomy" id="4639"/>
    <lineage>
        <taxon>Eukaryota</taxon>
        <taxon>Viridiplantae</taxon>
        <taxon>Streptophyta</taxon>
        <taxon>Embryophyta</taxon>
        <taxon>Tracheophyta</taxon>
        <taxon>Spermatophyta</taxon>
        <taxon>Magnoliopsida</taxon>
        <taxon>Liliopsida</taxon>
        <taxon>Zingiberales</taxon>
        <taxon>Musaceae</taxon>
        <taxon>Ensete</taxon>
    </lineage>
</organism>
<evidence type="ECO:0000313" key="1">
    <source>
        <dbReference type="EMBL" id="RRT47775.1"/>
    </source>
</evidence>
<comment type="caution">
    <text evidence="1">The sequence shown here is derived from an EMBL/GenBank/DDBJ whole genome shotgun (WGS) entry which is preliminary data.</text>
</comment>